<proteinExistence type="predicted"/>
<sequence length="841" mass="95387">MNHSRPEGTPEILAPVGDWEMCQAAVHNGAHAVYIGAPHFNARGRTIDLTFEELEKMIRFCHLYGVKVFIALNILIFQDEFKKVLELLPQLLRLGPDAIIVQDLGLARFIRKLAPQQVLHASTQMTVTNHEAITLLEDLNFQRFVLGREVALPEMAIIKEHTERELEVFVHGALCVAYSGQCLTSENVGGRSANRGQCAQSCRLPYQLIVDDQKKEMGSRQYLVSPKDLYGLPEIPELLALGIDSFKIEGRLKAPEYVATTTRNYRQALDEALAKHKIHDARQELELAFSRDFFSGWLHSVNHQTLVDGRFSAHRGFQVGSVEKIIKGKKFPSLEITSDWELNTGDSLLFVQADLQEQGGGKIYQIETKNKNLYRIAFAGNFPLNKIQVGNSVYLNRSPKRDKQEQLSWKDRQQWKRIPLDFVVTGKLGQPLNLEVSDDQNHRISVSSKSPLQEASQAPLNTAQLKKDLGALGGTCFKIDRFECHLQGDLFLFNKEVKQLRQEAVKQLEEKRLFIAPQMLMDPQQLSRELLESRDHQVPPVESDSVAPTLHVLIRHVSQIKALEGLELGTVYLDLEHGSEYKPAVTQLHELGFQAGIATTRILKPKEYKHLRVIKNAQPDKVLIRNLGALQYYRQEFPQGAPFELLGDFSLNVTNSLTAEYLLSKGLQRLCPSYDLNKKQLDALLVHVDGKQLEVTVHQYIPSFHMEHCVFAAFLSKGTSYRDCGMPCEKFKVELQDEQGVRHPVKADQECRNTMYSGVAQSAAGLIPSFLQQGIRNFRIEALYESPEVLRQKILAYLEVIQGGQPPQKLFHSLGLMEKYGLGEGQLHRSHDYKDRKKQRK</sequence>
<dbReference type="PANTHER" id="PTHR30217">
    <property type="entry name" value="PEPTIDASE U32 FAMILY"/>
    <property type="match status" value="1"/>
</dbReference>
<dbReference type="InterPro" id="IPR051454">
    <property type="entry name" value="RNA/ubiquinone_mod_enzymes"/>
</dbReference>
<dbReference type="InterPro" id="IPR001539">
    <property type="entry name" value="Peptidase_U32"/>
</dbReference>
<feature type="domain" description="Peptidase U32 collagenase" evidence="1">
    <location>
        <begin position="393"/>
        <end position="513"/>
    </location>
</feature>
<dbReference type="EMBL" id="NVSR01000056">
    <property type="protein sequence ID" value="PCI27533.1"/>
    <property type="molecule type" value="Genomic_DNA"/>
</dbReference>
<evidence type="ECO:0000259" key="1">
    <source>
        <dbReference type="Pfam" id="PF12392"/>
    </source>
</evidence>
<dbReference type="AlphaFoldDB" id="A0A2A4T1T9"/>
<reference evidence="3" key="1">
    <citation type="submission" date="2017-08" db="EMBL/GenBank/DDBJ databases">
        <title>A dynamic microbial community with high functional redundancy inhabits the cold, oxic subseafloor aquifer.</title>
        <authorList>
            <person name="Tully B.J."/>
            <person name="Wheat C.G."/>
            <person name="Glazer B.T."/>
            <person name="Huber J.A."/>
        </authorList>
    </citation>
    <scope>NUCLEOTIDE SEQUENCE [LARGE SCALE GENOMIC DNA]</scope>
</reference>
<organism evidence="2 3">
    <name type="scientific">SAR324 cluster bacterium</name>
    <dbReference type="NCBI Taxonomy" id="2024889"/>
    <lineage>
        <taxon>Bacteria</taxon>
        <taxon>Deltaproteobacteria</taxon>
        <taxon>SAR324 cluster</taxon>
    </lineage>
</organism>
<evidence type="ECO:0000313" key="3">
    <source>
        <dbReference type="Proteomes" id="UP000218113"/>
    </source>
</evidence>
<accession>A0A2A4T1T9</accession>
<dbReference type="Proteomes" id="UP000218113">
    <property type="component" value="Unassembled WGS sequence"/>
</dbReference>
<dbReference type="InterPro" id="IPR020988">
    <property type="entry name" value="Pept_U32_collagenase"/>
</dbReference>
<dbReference type="PANTHER" id="PTHR30217:SF10">
    <property type="entry name" value="23S RRNA 5-HYDROXYCYTIDINE C2501 SYNTHASE"/>
    <property type="match status" value="1"/>
</dbReference>
<protein>
    <submittedName>
        <fullName evidence="2">Collagenase</fullName>
    </submittedName>
</protein>
<dbReference type="Pfam" id="PF12392">
    <property type="entry name" value="DUF3656"/>
    <property type="match status" value="1"/>
</dbReference>
<name>A0A2A4T1T9_9DELT</name>
<gene>
    <name evidence="2" type="ORF">COB67_08305</name>
</gene>
<dbReference type="Pfam" id="PF01136">
    <property type="entry name" value="Peptidase_U32"/>
    <property type="match status" value="2"/>
</dbReference>
<evidence type="ECO:0000313" key="2">
    <source>
        <dbReference type="EMBL" id="PCI27533.1"/>
    </source>
</evidence>
<comment type="caution">
    <text evidence="2">The sequence shown here is derived from an EMBL/GenBank/DDBJ whole genome shotgun (WGS) entry which is preliminary data.</text>
</comment>